<feature type="transmembrane region" description="Helical" evidence="11">
    <location>
        <begin position="818"/>
        <end position="838"/>
    </location>
</feature>
<evidence type="ECO:0000256" key="4">
    <source>
        <dbReference type="ARBA" id="ARBA00022676"/>
    </source>
</evidence>
<evidence type="ECO:0000256" key="11">
    <source>
        <dbReference type="SAM" id="Phobius"/>
    </source>
</evidence>
<dbReference type="GO" id="GO:0006031">
    <property type="term" value="P:chitin biosynthetic process"/>
    <property type="evidence" value="ECO:0007669"/>
    <property type="project" value="TreeGrafter"/>
</dbReference>
<feature type="transmembrane region" description="Helical" evidence="11">
    <location>
        <begin position="100"/>
        <end position="120"/>
    </location>
</feature>
<protein>
    <recommendedName>
        <fullName evidence="2">chitin synthase</fullName>
        <ecNumber evidence="2">2.4.1.16</ecNumber>
    </recommendedName>
</protein>
<dbReference type="Pfam" id="PF22997">
    <property type="entry name" value="CHS4"/>
    <property type="match status" value="1"/>
</dbReference>
<gene>
    <name evidence="13" type="ORF">HK103_006881</name>
</gene>
<evidence type="ECO:0000256" key="5">
    <source>
        <dbReference type="ARBA" id="ARBA00022679"/>
    </source>
</evidence>
<evidence type="ECO:0000259" key="12">
    <source>
        <dbReference type="Pfam" id="PF22997"/>
    </source>
</evidence>
<keyword evidence="7 11" id="KW-1133">Transmembrane helix</keyword>
<dbReference type="GO" id="GO:0005886">
    <property type="term" value="C:plasma membrane"/>
    <property type="evidence" value="ECO:0007669"/>
    <property type="project" value="UniProtKB-SubCell"/>
</dbReference>
<dbReference type="EMBL" id="JADGKB010000079">
    <property type="protein sequence ID" value="KAJ3254729.1"/>
    <property type="molecule type" value="Genomic_DNA"/>
</dbReference>
<feature type="domain" description="Chitin synthase 4-like" evidence="12">
    <location>
        <begin position="243"/>
        <end position="318"/>
    </location>
</feature>
<dbReference type="PANTHER" id="PTHR22914">
    <property type="entry name" value="CHITIN SYNTHASE"/>
    <property type="match status" value="1"/>
</dbReference>
<dbReference type="CDD" id="cd04190">
    <property type="entry name" value="Chitin_synth_C"/>
    <property type="match status" value="1"/>
</dbReference>
<feature type="transmembrane region" description="Helical" evidence="11">
    <location>
        <begin position="844"/>
        <end position="870"/>
    </location>
</feature>
<dbReference type="InterPro" id="IPR054295">
    <property type="entry name" value="CHS4-like_dom"/>
</dbReference>
<dbReference type="AlphaFoldDB" id="A0AAD5UG20"/>
<feature type="transmembrane region" description="Helical" evidence="11">
    <location>
        <begin position="67"/>
        <end position="88"/>
    </location>
</feature>
<organism evidence="13 14">
    <name type="scientific">Boothiomyces macroporosus</name>
    <dbReference type="NCBI Taxonomy" id="261099"/>
    <lineage>
        <taxon>Eukaryota</taxon>
        <taxon>Fungi</taxon>
        <taxon>Fungi incertae sedis</taxon>
        <taxon>Chytridiomycota</taxon>
        <taxon>Chytridiomycota incertae sedis</taxon>
        <taxon>Chytridiomycetes</taxon>
        <taxon>Rhizophydiales</taxon>
        <taxon>Terramycetaceae</taxon>
        <taxon>Boothiomyces</taxon>
    </lineage>
</organism>
<evidence type="ECO:0000256" key="1">
    <source>
        <dbReference type="ARBA" id="ARBA00004651"/>
    </source>
</evidence>
<evidence type="ECO:0000256" key="9">
    <source>
        <dbReference type="ARBA" id="ARBA00023180"/>
    </source>
</evidence>
<dbReference type="Proteomes" id="UP001210925">
    <property type="component" value="Unassembled WGS sequence"/>
</dbReference>
<dbReference type="GO" id="GO:0004100">
    <property type="term" value="F:chitin synthase activity"/>
    <property type="evidence" value="ECO:0007669"/>
    <property type="project" value="UniProtKB-EC"/>
</dbReference>
<dbReference type="Pfam" id="PF03142">
    <property type="entry name" value="Chitin_synth_2"/>
    <property type="match status" value="1"/>
</dbReference>
<keyword evidence="9" id="KW-0325">Glycoprotein</keyword>
<comment type="subcellular location">
    <subcellularLocation>
        <location evidence="1">Cell membrane</location>
        <topology evidence="1">Multi-pass membrane protein</topology>
    </subcellularLocation>
</comment>
<dbReference type="EC" id="2.4.1.16" evidence="2"/>
<dbReference type="GO" id="GO:0030428">
    <property type="term" value="C:cell septum"/>
    <property type="evidence" value="ECO:0007669"/>
    <property type="project" value="TreeGrafter"/>
</dbReference>
<keyword evidence="5" id="KW-0808">Transferase</keyword>
<evidence type="ECO:0000256" key="8">
    <source>
        <dbReference type="ARBA" id="ARBA00023136"/>
    </source>
</evidence>
<dbReference type="SUPFAM" id="SSF53448">
    <property type="entry name" value="Nucleotide-diphospho-sugar transferases"/>
    <property type="match status" value="1"/>
</dbReference>
<dbReference type="InterPro" id="IPR029044">
    <property type="entry name" value="Nucleotide-diphossugar_trans"/>
</dbReference>
<dbReference type="PANTHER" id="PTHR22914:SF41">
    <property type="entry name" value="CHITIN SYNTHASE 7"/>
    <property type="match status" value="1"/>
</dbReference>
<accession>A0AAD5UG20</accession>
<evidence type="ECO:0000256" key="10">
    <source>
        <dbReference type="SAM" id="MobiDB-lite"/>
    </source>
</evidence>
<evidence type="ECO:0000256" key="2">
    <source>
        <dbReference type="ARBA" id="ARBA00012543"/>
    </source>
</evidence>
<feature type="region of interest" description="Disordered" evidence="10">
    <location>
        <begin position="884"/>
        <end position="904"/>
    </location>
</feature>
<feature type="transmembrane region" description="Helical" evidence="11">
    <location>
        <begin position="331"/>
        <end position="354"/>
    </location>
</feature>
<keyword evidence="8 11" id="KW-0472">Membrane</keyword>
<reference evidence="13" key="1">
    <citation type="submission" date="2020-05" db="EMBL/GenBank/DDBJ databases">
        <title>Phylogenomic resolution of chytrid fungi.</title>
        <authorList>
            <person name="Stajich J.E."/>
            <person name="Amses K."/>
            <person name="Simmons R."/>
            <person name="Seto K."/>
            <person name="Myers J."/>
            <person name="Bonds A."/>
            <person name="Quandt C.A."/>
            <person name="Barry K."/>
            <person name="Liu P."/>
            <person name="Grigoriev I."/>
            <person name="Longcore J.E."/>
            <person name="James T.Y."/>
        </authorList>
    </citation>
    <scope>NUCLEOTIDE SEQUENCE</scope>
    <source>
        <strain evidence="13">PLAUS21</strain>
    </source>
</reference>
<evidence type="ECO:0000256" key="6">
    <source>
        <dbReference type="ARBA" id="ARBA00022692"/>
    </source>
</evidence>
<feature type="transmembrane region" description="Helical" evidence="11">
    <location>
        <begin position="788"/>
        <end position="806"/>
    </location>
</feature>
<keyword evidence="14" id="KW-1185">Reference proteome</keyword>
<evidence type="ECO:0000313" key="14">
    <source>
        <dbReference type="Proteomes" id="UP001210925"/>
    </source>
</evidence>
<name>A0AAD5UG20_9FUNG</name>
<evidence type="ECO:0000256" key="3">
    <source>
        <dbReference type="ARBA" id="ARBA00022475"/>
    </source>
</evidence>
<keyword evidence="6 11" id="KW-0812">Transmembrane</keyword>
<feature type="compositionally biased region" description="Basic and acidic residues" evidence="10">
    <location>
        <begin position="884"/>
        <end position="894"/>
    </location>
</feature>
<proteinExistence type="predicted"/>
<evidence type="ECO:0000256" key="7">
    <source>
        <dbReference type="ARBA" id="ARBA00022989"/>
    </source>
</evidence>
<comment type="caution">
    <text evidence="13">The sequence shown here is derived from an EMBL/GenBank/DDBJ whole genome shotgun (WGS) entry which is preliminary data.</text>
</comment>
<evidence type="ECO:0000313" key="13">
    <source>
        <dbReference type="EMBL" id="KAJ3254729.1"/>
    </source>
</evidence>
<sequence>MGDEESLFSAARRPTLFAPTRRQTENGADRRRTIARKATASRTVGRKTTIARNKVIFEKPKDKPSSWVIFSWGVTCCFPPFLLRLFGILPQSQQAWREKIALCFIAFLMMASTIFVLLFMPNLLCPESLLQNTVPINAYGGVVIFGNMYLSTTMFPPYNTLFEQTSSSFSGIDVSAVFQADPIASCSDNAVSLYSFSKVQSLCQQNNNCLDLNDLVQNQNLTLYTQITGFQNKLVTVSPKPAYDWSDVIQRNLVVYQTNVLNFQPYFSQFPDPIKGDPVDALIRKAQTLNDMTHLMAQSKVATGIVADCLIQKYTVGTLNNLPMSCILSKLFVYTIAAIILTILFSKFIMALLFDWFVSARLARNPTSEHMVSEFALKSPSHQSEPLLGDGIQVLRGSVLTMDSETTVEKVQAGELYTACLVTCYSEGRESLKNTLDSLAKTDYDDRKKLLFVIADGLVKGSGNEYTTPEILIRMMHHSKKFGKDPEPKQYVAIATGSKQLNMAKVYCGTYNVDGHMVPMVLIVKCGTPEEQGSAKPGNRGKRDSQLILMNFFSRVTLNDRMTPLDYDLFTKINHVAGVTPDFYETVLMVDADTMVDTMSLHYLINAVQNDPLINGLCGETRIANKKQSWVTMIQVFEYFISHGMGKAFESLFGGVTCLPGCFCMWRIKSTNKDGLTIPVIGNPDIIEQYSTNEVFTLHDKNLLLLGEDRFLTTIMLRQFPLRKTIYVPKAFCKTVVPDDFKTLLSQRRRWINSTIHNLMELVLVDALCGTFCFSMQFLVFMDLLSTAVMPAGLISTYYLIFSTIAKAPPITDNITNAVMTISMVLVIFLPAFIVLLTGRRLSYIGWMLIYLLALPIWQFILPLYAFWNFDDFSWGETRKVTGEKQSKAGHGDDESSPFEQHKVPLMRWAEYERKTRTSISTN</sequence>
<keyword evidence="3" id="KW-1003">Cell membrane</keyword>
<dbReference type="InterPro" id="IPR004835">
    <property type="entry name" value="Chitin_synth"/>
</dbReference>
<keyword evidence="4" id="KW-0328">Glycosyltransferase</keyword>